<evidence type="ECO:0000313" key="2">
    <source>
        <dbReference type="EMBL" id="GMH54040.1"/>
    </source>
</evidence>
<accession>A0A9W6ZQA8</accession>
<dbReference type="InterPro" id="IPR011641">
    <property type="entry name" value="Tyr-kin_ephrin_A/B_rcpt-like"/>
</dbReference>
<comment type="caution">
    <text evidence="2">The sequence shown here is derived from an EMBL/GenBank/DDBJ whole genome shotgun (WGS) entry which is preliminary data.</text>
</comment>
<dbReference type="EMBL" id="BRXY01000024">
    <property type="protein sequence ID" value="GMH54040.1"/>
    <property type="molecule type" value="Genomic_DNA"/>
</dbReference>
<protein>
    <recommendedName>
        <fullName evidence="1">Tyrosine-protein kinase ephrin type A/B receptor-like domain-containing protein</fullName>
    </recommendedName>
</protein>
<sequence length="187" mass="19067">MSFDIGTCSLTSCPAGEYGVGSGCFDCDAGKFSGEGSNSCSSCPAGKHINSGVTGDESSVCSNCSIGKYVELDAADSCLFCPAGKINPDITGASSVSACSVECAIGEGPSSDSTRCESCPRGTYSPLAGSGCLECGRGKYLNVTGASVILLAFSAHWGSLPLRKEHRHTARIVLMGATLLERVTHCV</sequence>
<gene>
    <name evidence="2" type="ORF">TrST_g5738</name>
</gene>
<dbReference type="Gene3D" id="2.10.50.10">
    <property type="entry name" value="Tumor Necrosis Factor Receptor, subunit A, domain 2"/>
    <property type="match status" value="2"/>
</dbReference>
<proteinExistence type="predicted"/>
<keyword evidence="3" id="KW-1185">Reference proteome</keyword>
<evidence type="ECO:0000259" key="1">
    <source>
        <dbReference type="Pfam" id="PF07699"/>
    </source>
</evidence>
<evidence type="ECO:0000313" key="3">
    <source>
        <dbReference type="Proteomes" id="UP001165085"/>
    </source>
</evidence>
<feature type="domain" description="Tyrosine-protein kinase ephrin type A/B receptor-like" evidence="1">
    <location>
        <begin position="111"/>
        <end position="147"/>
    </location>
</feature>
<dbReference type="InterPro" id="IPR009030">
    <property type="entry name" value="Growth_fac_rcpt_cys_sf"/>
</dbReference>
<name>A0A9W6ZQA8_9STRA</name>
<dbReference type="PANTHER" id="PTHR46967:SF1">
    <property type="entry name" value="KERATIN-ASSOCIATED PROTEIN 16-1-LIKE"/>
    <property type="match status" value="1"/>
</dbReference>
<organism evidence="2 3">
    <name type="scientific">Triparma strigata</name>
    <dbReference type="NCBI Taxonomy" id="1606541"/>
    <lineage>
        <taxon>Eukaryota</taxon>
        <taxon>Sar</taxon>
        <taxon>Stramenopiles</taxon>
        <taxon>Ochrophyta</taxon>
        <taxon>Bolidophyceae</taxon>
        <taxon>Parmales</taxon>
        <taxon>Triparmaceae</taxon>
        <taxon>Triparma</taxon>
    </lineage>
</organism>
<dbReference type="Proteomes" id="UP001165085">
    <property type="component" value="Unassembled WGS sequence"/>
</dbReference>
<dbReference type="SMART" id="SM01411">
    <property type="entry name" value="Ephrin_rec_like"/>
    <property type="match status" value="3"/>
</dbReference>
<dbReference type="OrthoDB" id="439917at2759"/>
<feature type="domain" description="Tyrosine-protein kinase ephrin type A/B receptor-like" evidence="1">
    <location>
        <begin position="56"/>
        <end position="99"/>
    </location>
</feature>
<dbReference type="SUPFAM" id="SSF57184">
    <property type="entry name" value="Growth factor receptor domain"/>
    <property type="match status" value="1"/>
</dbReference>
<dbReference type="PANTHER" id="PTHR46967">
    <property type="entry name" value="INSULIN-LIKE GROWTH FACTOR BINDING PROTEIN,N-TERMINAL"/>
    <property type="match status" value="1"/>
</dbReference>
<dbReference type="AlphaFoldDB" id="A0A9W6ZQA8"/>
<dbReference type="Pfam" id="PF07699">
    <property type="entry name" value="Ephrin_rec_like"/>
    <property type="match status" value="2"/>
</dbReference>
<reference evidence="3" key="1">
    <citation type="journal article" date="2023" name="Commun. Biol.">
        <title>Genome analysis of Parmales, the sister group of diatoms, reveals the evolutionary specialization of diatoms from phago-mixotrophs to photoautotrophs.</title>
        <authorList>
            <person name="Ban H."/>
            <person name="Sato S."/>
            <person name="Yoshikawa S."/>
            <person name="Yamada K."/>
            <person name="Nakamura Y."/>
            <person name="Ichinomiya M."/>
            <person name="Sato N."/>
            <person name="Blanc-Mathieu R."/>
            <person name="Endo H."/>
            <person name="Kuwata A."/>
            <person name="Ogata H."/>
        </authorList>
    </citation>
    <scope>NUCLEOTIDE SEQUENCE [LARGE SCALE GENOMIC DNA]</scope>
    <source>
        <strain evidence="3">NIES 3701</strain>
    </source>
</reference>